<evidence type="ECO:0000259" key="4">
    <source>
        <dbReference type="SMART" id="SM00363"/>
    </source>
</evidence>
<feature type="domain" description="RNA-binding S4" evidence="4">
    <location>
        <begin position="91"/>
        <end position="153"/>
    </location>
</feature>
<dbReference type="PANTHER" id="PTHR11831:SF30">
    <property type="entry name" value="SMALL RIBOSOMAL SUBUNIT PROTEIN US4M"/>
    <property type="match status" value="1"/>
</dbReference>
<evidence type="ECO:0000256" key="3">
    <source>
        <dbReference type="SAM" id="MobiDB-lite"/>
    </source>
</evidence>
<gene>
    <name evidence="5" type="primary">rps4</name>
</gene>
<sequence>MPALRSKTRRPPPENVRNKKLTRIQRRIPRRSRSKRRSIRKNISPRQNFHSYIKLQAIRKSPLSHGNLPITEMHGGTERASHIPFPLNPETRSDVIPVRLHFRETIPQARQPISHRKIRVNNEMGNITRSKVSRGDPISIEDNYVRTMGRKVRKYSHIEISVNKIAGKFPDHPERMWRRTKTRWFRLLEKKKGCRLLPKSWFSQQLRSSMQEKDLERINPSRSEGVCLGSLFAEHNKMKRNSYHSEFLLLLKRRNGKTRIPTRTMSLIVNNGNLCSDSTYCSESPYCDTRKIRIRGIELPTHYSEVNHRTPKAVVSYGPDIGHIPHDIRLKDPNLPLRSRNERGRNNYYL</sequence>
<dbReference type="InterPro" id="IPR002942">
    <property type="entry name" value="S4_RNA-bd"/>
</dbReference>
<organism evidence="5">
    <name type="scientific">Pinus strobus</name>
    <name type="common">Eastern white pine</name>
    <dbReference type="NCBI Taxonomy" id="3348"/>
    <lineage>
        <taxon>Eukaryota</taxon>
        <taxon>Viridiplantae</taxon>
        <taxon>Streptophyta</taxon>
        <taxon>Embryophyta</taxon>
        <taxon>Tracheophyta</taxon>
        <taxon>Spermatophyta</taxon>
        <taxon>Pinopsida</taxon>
        <taxon>Pinidae</taxon>
        <taxon>Conifers I</taxon>
        <taxon>Pinales</taxon>
        <taxon>Pinaceae</taxon>
        <taxon>Pinus</taxon>
        <taxon>Pinus subgen. Strobus</taxon>
    </lineage>
</organism>
<accession>A0A0N7ASN3</accession>
<comment type="similarity">
    <text evidence="1">Belongs to the universal ribosomal protein uS4 family.</text>
</comment>
<dbReference type="PANTHER" id="PTHR11831">
    <property type="entry name" value="30S 40S RIBOSOMAL PROTEIN"/>
    <property type="match status" value="1"/>
</dbReference>
<dbReference type="EMBL" id="KM672443">
    <property type="protein sequence ID" value="AJP33558.1"/>
    <property type="molecule type" value="Genomic_DNA"/>
</dbReference>
<dbReference type="Gene3D" id="3.10.290.10">
    <property type="entry name" value="RNA-binding S4 domain"/>
    <property type="match status" value="1"/>
</dbReference>
<dbReference type="GO" id="GO:0019843">
    <property type="term" value="F:rRNA binding"/>
    <property type="evidence" value="ECO:0007669"/>
    <property type="project" value="InterPro"/>
</dbReference>
<keyword evidence="5" id="KW-0689">Ribosomal protein</keyword>
<geneLocation type="mitochondrion" evidence="5"/>
<reference evidence="6" key="2">
    <citation type="journal article" date="2020" name="Mol. Biol. Evol.">
        <title>Extensive Shifts from Cis- to Trans-splicing of Gymnosperm Mitochondrial Introns.</title>
        <authorList>
            <person name="Guo W."/>
            <person name="Zhu A."/>
            <person name="Fan W."/>
            <person name="Adams R.P."/>
            <person name="Mower J.P."/>
        </authorList>
    </citation>
    <scope>NUCLEOTIDE SEQUENCE</scope>
</reference>
<dbReference type="InterPro" id="IPR022801">
    <property type="entry name" value="Ribosomal_uS4"/>
</dbReference>
<dbReference type="AlphaFoldDB" id="A0A0N7ASN3"/>
<evidence type="ECO:0000256" key="1">
    <source>
        <dbReference type="ARBA" id="ARBA00007465"/>
    </source>
</evidence>
<protein>
    <submittedName>
        <fullName evidence="5">Ribosomal protein S4</fullName>
    </submittedName>
</protein>
<dbReference type="InterPro" id="IPR036986">
    <property type="entry name" value="S4_RNA-bd_sf"/>
</dbReference>
<dbReference type="Pfam" id="PF01479">
    <property type="entry name" value="S4"/>
    <property type="match status" value="1"/>
</dbReference>
<dbReference type="SMART" id="SM00363">
    <property type="entry name" value="S4"/>
    <property type="match status" value="1"/>
</dbReference>
<dbReference type="GO" id="GO:0042274">
    <property type="term" value="P:ribosomal small subunit biogenesis"/>
    <property type="evidence" value="ECO:0007669"/>
    <property type="project" value="TreeGrafter"/>
</dbReference>
<dbReference type="SUPFAM" id="SSF55174">
    <property type="entry name" value="Alpha-L RNA-binding motif"/>
    <property type="match status" value="1"/>
</dbReference>
<name>A0A0N7ASN3_PINST</name>
<dbReference type="GO" id="GO:0003735">
    <property type="term" value="F:structural constituent of ribosome"/>
    <property type="evidence" value="ECO:0007669"/>
    <property type="project" value="TreeGrafter"/>
</dbReference>
<dbReference type="CDD" id="cd00165">
    <property type="entry name" value="S4"/>
    <property type="match status" value="1"/>
</dbReference>
<evidence type="ECO:0000313" key="5">
    <source>
        <dbReference type="EMBL" id="AJP33558.1"/>
    </source>
</evidence>
<reference evidence="5" key="1">
    <citation type="submission" date="2014-09" db="EMBL/GenBank/DDBJ databases">
        <title>Complete mitochondrial genome of Ginkgo biloba and comparative analysis of mitogenomic diversity in gymnosperms.</title>
        <authorList>
            <person name="Guo W."/>
            <person name="Fan W."/>
            <person name="Mower J.P."/>
        </authorList>
    </citation>
    <scope>NUCLEOTIDE SEQUENCE</scope>
</reference>
<feature type="compositionally biased region" description="Basic residues" evidence="3">
    <location>
        <begin position="1"/>
        <end position="10"/>
    </location>
</feature>
<dbReference type="EMBL" id="MN965308">
    <property type="protein sequence ID" value="QJH92034.1"/>
    <property type="molecule type" value="Genomic_DNA"/>
</dbReference>
<dbReference type="GO" id="GO:0015935">
    <property type="term" value="C:small ribosomal subunit"/>
    <property type="evidence" value="ECO:0007669"/>
    <property type="project" value="TreeGrafter"/>
</dbReference>
<feature type="region of interest" description="Disordered" evidence="3">
    <location>
        <begin position="1"/>
        <end position="44"/>
    </location>
</feature>
<proteinExistence type="inferred from homology"/>
<keyword evidence="5" id="KW-0496">Mitochondrion</keyword>
<feature type="compositionally biased region" description="Basic residues" evidence="3">
    <location>
        <begin position="18"/>
        <end position="40"/>
    </location>
</feature>
<keyword evidence="2" id="KW-0687">Ribonucleoprotein</keyword>
<evidence type="ECO:0000256" key="2">
    <source>
        <dbReference type="ARBA" id="ARBA00023274"/>
    </source>
</evidence>
<evidence type="ECO:0000313" key="6">
    <source>
        <dbReference type="EMBL" id="QJH92034.1"/>
    </source>
</evidence>